<feature type="transmembrane region" description="Helical" evidence="6">
    <location>
        <begin position="47"/>
        <end position="68"/>
    </location>
</feature>
<evidence type="ECO:0000256" key="5">
    <source>
        <dbReference type="SAM" id="MobiDB-lite"/>
    </source>
</evidence>
<keyword evidence="2 6" id="KW-0812">Transmembrane</keyword>
<evidence type="ECO:0000256" key="3">
    <source>
        <dbReference type="ARBA" id="ARBA00022989"/>
    </source>
</evidence>
<evidence type="ECO:0000256" key="4">
    <source>
        <dbReference type="ARBA" id="ARBA00023136"/>
    </source>
</evidence>
<dbReference type="GO" id="GO:0016020">
    <property type="term" value="C:membrane"/>
    <property type="evidence" value="ECO:0007669"/>
    <property type="project" value="UniProtKB-SubCell"/>
</dbReference>
<dbReference type="InterPro" id="IPR036259">
    <property type="entry name" value="MFS_trans_sf"/>
</dbReference>
<comment type="subcellular location">
    <subcellularLocation>
        <location evidence="1">Membrane</location>
        <topology evidence="1">Multi-pass membrane protein</topology>
    </subcellularLocation>
</comment>
<gene>
    <name evidence="7" type="ORF">EYC80_007051</name>
</gene>
<comment type="caution">
    <text evidence="7">The sequence shown here is derived from an EMBL/GenBank/DDBJ whole genome shotgun (WGS) entry which is preliminary data.</text>
</comment>
<feature type="compositionally biased region" description="Basic and acidic residues" evidence="5">
    <location>
        <begin position="13"/>
        <end position="26"/>
    </location>
</feature>
<keyword evidence="3 6" id="KW-1133">Transmembrane helix</keyword>
<feature type="transmembrane region" description="Helical" evidence="6">
    <location>
        <begin position="138"/>
        <end position="159"/>
    </location>
</feature>
<dbReference type="AlphaFoldDB" id="A0A5N6K0E0"/>
<keyword evidence="8" id="KW-1185">Reference proteome</keyword>
<dbReference type="EMBL" id="VIGI01000010">
    <property type="protein sequence ID" value="KAB8295117.1"/>
    <property type="molecule type" value="Genomic_DNA"/>
</dbReference>
<name>A0A5N6K0E0_MONLA</name>
<evidence type="ECO:0000256" key="2">
    <source>
        <dbReference type="ARBA" id="ARBA00022692"/>
    </source>
</evidence>
<dbReference type="OrthoDB" id="194139at2759"/>
<dbReference type="Gene3D" id="1.20.1250.20">
    <property type="entry name" value="MFS general substrate transporter like domains"/>
    <property type="match status" value="1"/>
</dbReference>
<dbReference type="GO" id="GO:0022857">
    <property type="term" value="F:transmembrane transporter activity"/>
    <property type="evidence" value="ECO:0007669"/>
    <property type="project" value="TreeGrafter"/>
</dbReference>
<evidence type="ECO:0000256" key="6">
    <source>
        <dbReference type="SAM" id="Phobius"/>
    </source>
</evidence>
<proteinExistence type="predicted"/>
<dbReference type="PANTHER" id="PTHR23507:SF1">
    <property type="entry name" value="FI18259P1-RELATED"/>
    <property type="match status" value="1"/>
</dbReference>
<accession>A0A5N6K0E0</accession>
<reference evidence="7 8" key="1">
    <citation type="submission" date="2019-06" db="EMBL/GenBank/DDBJ databases">
        <title>Genome Sequence of the Brown Rot Fungal Pathogen Monilinia laxa.</title>
        <authorList>
            <person name="De Miccolis Angelini R.M."/>
            <person name="Landi L."/>
            <person name="Abate D."/>
            <person name="Pollastro S."/>
            <person name="Romanazzi G."/>
            <person name="Faretra F."/>
        </authorList>
    </citation>
    <scope>NUCLEOTIDE SEQUENCE [LARGE SCALE GENOMIC DNA]</scope>
    <source>
        <strain evidence="7 8">Mlax316</strain>
    </source>
</reference>
<feature type="region of interest" description="Disordered" evidence="5">
    <location>
        <begin position="1"/>
        <end position="34"/>
    </location>
</feature>
<protein>
    <recommendedName>
        <fullName evidence="9">Major facilitator superfamily (MFS) profile domain-containing protein</fullName>
    </recommendedName>
</protein>
<dbReference type="PANTHER" id="PTHR23507">
    <property type="entry name" value="ZGC:174356"/>
    <property type="match status" value="1"/>
</dbReference>
<keyword evidence="4 6" id="KW-0472">Membrane</keyword>
<organism evidence="7 8">
    <name type="scientific">Monilinia laxa</name>
    <name type="common">Brown rot fungus</name>
    <name type="synonym">Sclerotinia laxa</name>
    <dbReference type="NCBI Taxonomy" id="61186"/>
    <lineage>
        <taxon>Eukaryota</taxon>
        <taxon>Fungi</taxon>
        <taxon>Dikarya</taxon>
        <taxon>Ascomycota</taxon>
        <taxon>Pezizomycotina</taxon>
        <taxon>Leotiomycetes</taxon>
        <taxon>Helotiales</taxon>
        <taxon>Sclerotiniaceae</taxon>
        <taxon>Monilinia</taxon>
    </lineage>
</organism>
<evidence type="ECO:0008006" key="9">
    <source>
        <dbReference type="Google" id="ProtNLM"/>
    </source>
</evidence>
<evidence type="ECO:0000313" key="8">
    <source>
        <dbReference type="Proteomes" id="UP000326757"/>
    </source>
</evidence>
<dbReference type="Proteomes" id="UP000326757">
    <property type="component" value="Unassembled WGS sequence"/>
</dbReference>
<feature type="transmembrane region" description="Helical" evidence="6">
    <location>
        <begin position="109"/>
        <end position="131"/>
    </location>
</feature>
<sequence>MMNLGRNSHRNTHFQDENENEHDHLLPENSRSSLNSVHNHTKPYTKLVILLYFLVLIVDFGGLLQIALTTQIFETIIYQKFYTSPAVDGSNNSCKVHEVQSELVLLKGIQSLLGILPNLLLTIPYGVLINVYGRRTVLCLAMLGLCLLFTWIVFISWFTNIFPLRLIWLSSAFHTIGGGSSVAFSRAQVFFGLDAARLLAIAAGTATSSFLMRRGPWLPMFLALMHGKSFSCHLLRFDWSFARANLLTTVRASINLIREEVSHSFFLGFLRSLLLLIRSFSLRIVISSVRFGVDALLRSLLTSVIPTHEIGTFYTAVTLL</sequence>
<evidence type="ECO:0000313" key="7">
    <source>
        <dbReference type="EMBL" id="KAB8295117.1"/>
    </source>
</evidence>
<evidence type="ECO:0000256" key="1">
    <source>
        <dbReference type="ARBA" id="ARBA00004141"/>
    </source>
</evidence>